<sequence>MDFNEVAIFIKVVQEGSFSKAAAGLGMPNSTVSAKISSLEKRLGVTLIQRTTRKLNITPAGTAYFKRCMLGLEEIKAAEAEIANLQGEPQGLLRITAPTELGSTVLPQLVSEYTKKYPKVRIEILLTDRRVDLLSENIDLAIRAGEMKDSTLIARRVGAIYFAPFASPKYLKAKGNPTHPRELKQHSCLQFTPLGVDEWKMTSSKGSLNVPLSARVLINDMAALKKMAVMGDGIVFLPTYYCYTEVSNKQLIRILPEWRSNLAPVHFVYPAQRFVTPKLSAFMAMASDAIKKSFEDFEI</sequence>
<dbReference type="InterPro" id="IPR036388">
    <property type="entry name" value="WH-like_DNA-bd_sf"/>
</dbReference>
<evidence type="ECO:0000256" key="3">
    <source>
        <dbReference type="ARBA" id="ARBA00023125"/>
    </source>
</evidence>
<dbReference type="Proteomes" id="UP001302274">
    <property type="component" value="Unassembled WGS sequence"/>
</dbReference>
<evidence type="ECO:0000256" key="1">
    <source>
        <dbReference type="ARBA" id="ARBA00009437"/>
    </source>
</evidence>
<dbReference type="SUPFAM" id="SSF46785">
    <property type="entry name" value="Winged helix' DNA-binding domain"/>
    <property type="match status" value="1"/>
</dbReference>
<comment type="caution">
    <text evidence="6">The sequence shown here is derived from an EMBL/GenBank/DDBJ whole genome shotgun (WGS) entry which is preliminary data.</text>
</comment>
<dbReference type="EMBL" id="JAYGJQ010000001">
    <property type="protein sequence ID" value="MEA9355651.1"/>
    <property type="molecule type" value="Genomic_DNA"/>
</dbReference>
<evidence type="ECO:0000256" key="4">
    <source>
        <dbReference type="ARBA" id="ARBA00023163"/>
    </source>
</evidence>
<evidence type="ECO:0000313" key="7">
    <source>
        <dbReference type="Proteomes" id="UP001302274"/>
    </source>
</evidence>
<dbReference type="InterPro" id="IPR036390">
    <property type="entry name" value="WH_DNA-bd_sf"/>
</dbReference>
<name>A0ABU5VRL7_9BACT</name>
<dbReference type="PANTHER" id="PTHR30537:SF5">
    <property type="entry name" value="HTH-TYPE TRANSCRIPTIONAL ACTIVATOR TTDR-RELATED"/>
    <property type="match status" value="1"/>
</dbReference>
<comment type="similarity">
    <text evidence="1">Belongs to the LysR transcriptional regulatory family.</text>
</comment>
<dbReference type="Gene3D" id="3.40.190.290">
    <property type="match status" value="1"/>
</dbReference>
<feature type="domain" description="HTH lysR-type" evidence="5">
    <location>
        <begin position="1"/>
        <end position="58"/>
    </location>
</feature>
<dbReference type="PROSITE" id="PS50931">
    <property type="entry name" value="HTH_LYSR"/>
    <property type="match status" value="1"/>
</dbReference>
<dbReference type="Pfam" id="PF03466">
    <property type="entry name" value="LysR_substrate"/>
    <property type="match status" value="1"/>
</dbReference>
<dbReference type="CDD" id="cd08422">
    <property type="entry name" value="PBP2_CrgA_like"/>
    <property type="match status" value="1"/>
</dbReference>
<dbReference type="InterPro" id="IPR058163">
    <property type="entry name" value="LysR-type_TF_proteobact-type"/>
</dbReference>
<protein>
    <submittedName>
        <fullName evidence="6">LysR family transcriptional regulator</fullName>
    </submittedName>
</protein>
<proteinExistence type="inferred from homology"/>
<evidence type="ECO:0000313" key="6">
    <source>
        <dbReference type="EMBL" id="MEA9355651.1"/>
    </source>
</evidence>
<dbReference type="Gene3D" id="1.10.10.10">
    <property type="entry name" value="Winged helix-like DNA-binding domain superfamily/Winged helix DNA-binding domain"/>
    <property type="match status" value="1"/>
</dbReference>
<accession>A0ABU5VRL7</accession>
<dbReference type="InterPro" id="IPR005119">
    <property type="entry name" value="LysR_subst-bd"/>
</dbReference>
<evidence type="ECO:0000256" key="2">
    <source>
        <dbReference type="ARBA" id="ARBA00023015"/>
    </source>
</evidence>
<dbReference type="PANTHER" id="PTHR30537">
    <property type="entry name" value="HTH-TYPE TRANSCRIPTIONAL REGULATOR"/>
    <property type="match status" value="1"/>
</dbReference>
<keyword evidence="4" id="KW-0804">Transcription</keyword>
<dbReference type="RefSeq" id="WP_323575269.1">
    <property type="nucleotide sequence ID" value="NZ_JAYGJQ010000001.1"/>
</dbReference>
<dbReference type="Pfam" id="PF00126">
    <property type="entry name" value="HTH_1"/>
    <property type="match status" value="1"/>
</dbReference>
<evidence type="ECO:0000259" key="5">
    <source>
        <dbReference type="PROSITE" id="PS50931"/>
    </source>
</evidence>
<reference evidence="6 7" key="1">
    <citation type="submission" date="2023-11" db="EMBL/GenBank/DDBJ databases">
        <title>A Novel Polar Bacteriovorax (B. antarcticus) Isolated from the Biocrust in Antarctica.</title>
        <authorList>
            <person name="Mun W."/>
            <person name="Choi S.Y."/>
            <person name="Mitchell R.J."/>
        </authorList>
    </citation>
    <scope>NUCLEOTIDE SEQUENCE [LARGE SCALE GENOMIC DNA]</scope>
    <source>
        <strain evidence="6 7">PP10</strain>
    </source>
</reference>
<gene>
    <name evidence="6" type="ORF">SHI21_05550</name>
</gene>
<dbReference type="SUPFAM" id="SSF53850">
    <property type="entry name" value="Periplasmic binding protein-like II"/>
    <property type="match status" value="1"/>
</dbReference>
<keyword evidence="3" id="KW-0238">DNA-binding</keyword>
<organism evidence="6 7">
    <name type="scientific">Bacteriovorax antarcticus</name>
    <dbReference type="NCBI Taxonomy" id="3088717"/>
    <lineage>
        <taxon>Bacteria</taxon>
        <taxon>Pseudomonadati</taxon>
        <taxon>Bdellovibrionota</taxon>
        <taxon>Bacteriovoracia</taxon>
        <taxon>Bacteriovoracales</taxon>
        <taxon>Bacteriovoracaceae</taxon>
        <taxon>Bacteriovorax</taxon>
    </lineage>
</organism>
<keyword evidence="2" id="KW-0805">Transcription regulation</keyword>
<keyword evidence="7" id="KW-1185">Reference proteome</keyword>
<dbReference type="InterPro" id="IPR000847">
    <property type="entry name" value="LysR_HTH_N"/>
</dbReference>